<proteinExistence type="predicted"/>
<evidence type="ECO:0000313" key="2">
    <source>
        <dbReference type="EMBL" id="RNB72804.1"/>
    </source>
</evidence>
<sequence length="105" mass="12214">MRSIIKKQKTHVAKLDSMCFFNPKENGIIKGEFILNSLFPYFVLSLMLLTYIYSFLKKVSILRDMNGAVLAFLIYTITDQLWWLSLIVLIAAYIFAIIQTSKKVR</sequence>
<evidence type="ECO:0000313" key="3">
    <source>
        <dbReference type="Proteomes" id="UP000281915"/>
    </source>
</evidence>
<accession>A0A3M8CAN6</accession>
<keyword evidence="1" id="KW-0472">Membrane</keyword>
<name>A0A3M8CAN6_9BACL</name>
<feature type="transmembrane region" description="Helical" evidence="1">
    <location>
        <begin position="81"/>
        <end position="98"/>
    </location>
</feature>
<dbReference type="EMBL" id="RHHT01000058">
    <property type="protein sequence ID" value="RNB72804.1"/>
    <property type="molecule type" value="Genomic_DNA"/>
</dbReference>
<reference evidence="2 3" key="1">
    <citation type="submission" date="2018-10" db="EMBL/GenBank/DDBJ databases">
        <title>Phylogenomics of Brevibacillus.</title>
        <authorList>
            <person name="Dunlap C."/>
        </authorList>
    </citation>
    <scope>NUCLEOTIDE SEQUENCE [LARGE SCALE GENOMIC DNA]</scope>
    <source>
        <strain evidence="2 3">JCM 15085</strain>
    </source>
</reference>
<keyword evidence="1" id="KW-1133">Transmembrane helix</keyword>
<organism evidence="2 3">
    <name type="scientific">Brevibacillus panacihumi</name>
    <dbReference type="NCBI Taxonomy" id="497735"/>
    <lineage>
        <taxon>Bacteria</taxon>
        <taxon>Bacillati</taxon>
        <taxon>Bacillota</taxon>
        <taxon>Bacilli</taxon>
        <taxon>Bacillales</taxon>
        <taxon>Paenibacillaceae</taxon>
        <taxon>Brevibacillus</taxon>
    </lineage>
</organism>
<keyword evidence="1" id="KW-0812">Transmembrane</keyword>
<feature type="transmembrane region" description="Helical" evidence="1">
    <location>
        <begin position="33"/>
        <end position="56"/>
    </location>
</feature>
<comment type="caution">
    <text evidence="2">The sequence shown here is derived from an EMBL/GenBank/DDBJ whole genome shotgun (WGS) entry which is preliminary data.</text>
</comment>
<protein>
    <submittedName>
        <fullName evidence="2">Uncharacterized protein</fullName>
    </submittedName>
</protein>
<dbReference type="AlphaFoldDB" id="A0A3M8CAN6"/>
<dbReference type="Proteomes" id="UP000281915">
    <property type="component" value="Unassembled WGS sequence"/>
</dbReference>
<gene>
    <name evidence="2" type="ORF">EDM58_21305</name>
</gene>
<evidence type="ECO:0000256" key="1">
    <source>
        <dbReference type="SAM" id="Phobius"/>
    </source>
</evidence>